<feature type="non-terminal residue" evidence="8">
    <location>
        <position position="1"/>
    </location>
</feature>
<dbReference type="SUPFAM" id="SSF52954">
    <property type="entry name" value="Class II aaRS ABD-related"/>
    <property type="match status" value="1"/>
</dbReference>
<sequence>MTATTENTSSRLDSLLLLLMDQLESLQEKRGSFNALIEQGWFSLSKARYSMGNKCVSALQYGHEMAPLVYVKSSSLNKGQIEFCIERQDLKLPEETLPVEVIGPKEEGVRRRKTAQKIEEKNDVAQPEQAPHSNEKSESEKKAKSQHQDPLRWFGVLVPQTLKQAQSSFKEGSFTIKASFFKYRKLDVVPGVGQLRREARLRREYLYRKAQEDKSLSIEEKKQKLKKALDENHLIPTEVRKDAIALQKCIEYDDEGGEGVSSHIDDEYKWAGVEDPKIMITTSREPSSRLKMFAKEVKLIFPNSQRMNRGKHEVGALVQACKANDVTDLIIMHEHRGQPDGMIVCHLPFGPTAYFTLYNVVMRHDIPDIGTMSEAYPHLIFHNFTSRLGRRVSGILKYLFPVPKDESRRVITFGNQDDFISFSCDLPNLTEIAQVMSQLRVGKAAGICVILFELLQAGDKAVLLALQAIFASIRKMGVIPAEWKMGLVVPIWKGKVLSCNWMSLEEKGYSSDVVIELSVLLSFSQIDCEHANKSFSSSIVIHVDSSMIHD</sequence>
<protein>
    <submittedName>
        <fullName evidence="8">IMP4 protein</fullName>
    </submittedName>
</protein>
<dbReference type="GO" id="GO:0030515">
    <property type="term" value="F:snoRNA binding"/>
    <property type="evidence" value="ECO:0007669"/>
    <property type="project" value="TreeGrafter"/>
</dbReference>
<evidence type="ECO:0000313" key="9">
    <source>
        <dbReference type="Proteomes" id="UP000886611"/>
    </source>
</evidence>
<feature type="non-terminal residue" evidence="8">
    <location>
        <position position="550"/>
    </location>
</feature>
<evidence type="ECO:0000256" key="2">
    <source>
        <dbReference type="ARBA" id="ARBA00022517"/>
    </source>
</evidence>
<dbReference type="GO" id="GO:0034457">
    <property type="term" value="C:Mpp10 complex"/>
    <property type="evidence" value="ECO:0007669"/>
    <property type="project" value="UniProtKB-ARBA"/>
</dbReference>
<dbReference type="GO" id="GO:0005654">
    <property type="term" value="C:nucleoplasm"/>
    <property type="evidence" value="ECO:0007669"/>
    <property type="project" value="UniProtKB-ARBA"/>
</dbReference>
<dbReference type="InterPro" id="IPR040357">
    <property type="entry name" value="Vma22/CCDC115"/>
</dbReference>
<dbReference type="GO" id="GO:0032040">
    <property type="term" value="C:small-subunit processome"/>
    <property type="evidence" value="ECO:0007669"/>
    <property type="project" value="TreeGrafter"/>
</dbReference>
<dbReference type="Gene3D" id="3.40.50.10480">
    <property type="entry name" value="Probable brix-domain ribosomal biogenesis protein"/>
    <property type="match status" value="1"/>
</dbReference>
<dbReference type="PROSITE" id="PS50833">
    <property type="entry name" value="BRIX"/>
    <property type="match status" value="1"/>
</dbReference>
<dbReference type="PANTHER" id="PTHR22734">
    <property type="entry name" value="U3 SMALL NUCLEOLAR RIBONUCLEOPROTEIN PROTEIN IMP4"/>
    <property type="match status" value="1"/>
</dbReference>
<dbReference type="GO" id="GO:0070072">
    <property type="term" value="P:vacuolar proton-transporting V-type ATPase complex assembly"/>
    <property type="evidence" value="ECO:0007669"/>
    <property type="project" value="InterPro"/>
</dbReference>
<dbReference type="Proteomes" id="UP000886611">
    <property type="component" value="Unassembled WGS sequence"/>
</dbReference>
<evidence type="ECO:0000259" key="7">
    <source>
        <dbReference type="PROSITE" id="PS50833"/>
    </source>
</evidence>
<evidence type="ECO:0000256" key="3">
    <source>
        <dbReference type="ARBA" id="ARBA00022552"/>
    </source>
</evidence>
<dbReference type="Pfam" id="PF21730">
    <property type="entry name" value="Vma22_CCDC115"/>
    <property type="match status" value="1"/>
</dbReference>
<organism evidence="8 9">
    <name type="scientific">Polypterus senegalus</name>
    <name type="common">Senegal bichir</name>
    <dbReference type="NCBI Taxonomy" id="55291"/>
    <lineage>
        <taxon>Eukaryota</taxon>
        <taxon>Metazoa</taxon>
        <taxon>Chordata</taxon>
        <taxon>Craniata</taxon>
        <taxon>Vertebrata</taxon>
        <taxon>Euteleostomi</taxon>
        <taxon>Actinopterygii</taxon>
        <taxon>Polypteriformes</taxon>
        <taxon>Polypteridae</taxon>
        <taxon>Polypterus</taxon>
    </lineage>
</organism>
<feature type="region of interest" description="Disordered" evidence="6">
    <location>
        <begin position="107"/>
        <end position="145"/>
    </location>
</feature>
<dbReference type="FunFam" id="3.40.50.10480:FF:000001">
    <property type="entry name" value="IMP4, U3 small nucleolar ribonucleoprotein"/>
    <property type="match status" value="1"/>
</dbReference>
<dbReference type="Pfam" id="PF04427">
    <property type="entry name" value="Brix"/>
    <property type="match status" value="1"/>
</dbReference>
<feature type="compositionally biased region" description="Basic and acidic residues" evidence="6">
    <location>
        <begin position="133"/>
        <end position="145"/>
    </location>
</feature>
<dbReference type="PANTHER" id="PTHR22734:SF2">
    <property type="entry name" value="U3 SMALL NUCLEOLAR RIBONUCLEOPROTEIN PROTEIN IMP4"/>
    <property type="match status" value="1"/>
</dbReference>
<evidence type="ECO:0000256" key="6">
    <source>
        <dbReference type="SAM" id="MobiDB-lite"/>
    </source>
</evidence>
<comment type="subunit">
    <text evidence="5">Part of the small subunit (SSU) processome, composed of more than 70 proteins and the RNA chaperone small nucleolar RNA (snoRNA) U3. Component of a heterotrimeric complex containing IMP3, IMP4 and MPHOSPH10. Interacts with MPHOSPH10.</text>
</comment>
<dbReference type="EMBL" id="JAATIS010009265">
    <property type="protein sequence ID" value="KAG2455586.1"/>
    <property type="molecule type" value="Genomic_DNA"/>
</dbReference>
<dbReference type="InterPro" id="IPR044281">
    <property type="entry name" value="IMP4/RPF1"/>
</dbReference>
<evidence type="ECO:0000256" key="5">
    <source>
        <dbReference type="ARBA" id="ARBA00046634"/>
    </source>
</evidence>
<keyword evidence="2" id="KW-0690">Ribosome biogenesis</keyword>
<feature type="domain" description="Brix" evidence="7">
    <location>
        <begin position="276"/>
        <end position="474"/>
    </location>
</feature>
<comment type="caution">
    <text evidence="8">The sequence shown here is derived from an EMBL/GenBank/DDBJ whole genome shotgun (WGS) entry which is preliminary data.</text>
</comment>
<comment type="subcellular location">
    <subcellularLocation>
        <location evidence="1">Nucleus</location>
        <location evidence="1">Nucleolus</location>
    </subcellularLocation>
</comment>
<gene>
    <name evidence="8" type="primary">Imp4</name>
    <name evidence="8" type="ORF">GTO96_0007374</name>
</gene>
<dbReference type="InterPro" id="IPR007109">
    <property type="entry name" value="Brix"/>
</dbReference>
<evidence type="ECO:0000256" key="4">
    <source>
        <dbReference type="ARBA" id="ARBA00045281"/>
    </source>
</evidence>
<evidence type="ECO:0000256" key="1">
    <source>
        <dbReference type="ARBA" id="ARBA00004604"/>
    </source>
</evidence>
<comment type="function">
    <text evidence="4">Component of the 60-80S U3 small nucleolar ribonucleoprotein (U3 snoRNP). Required for the early cleavages during pre-18S ribosomal RNA processing. Part of the small subunit (SSU) processome, first precursor of the small eukaryotic ribosomal subunit. During the assembly of the SSU processome in the nucleolus, many ribosome biogenesis factors, an RNA chaperone and ribosomal proteins associate with the nascent pre-rRNA and work in concert to generate RNA folding, modifications, rearrangements and cleavage as well as targeted degradation of pre-ribosomal RNA by the RNA exosome.</text>
</comment>
<keyword evidence="9" id="KW-1185">Reference proteome</keyword>
<accession>A0A8X7WTY3</accession>
<dbReference type="GO" id="GO:0042274">
    <property type="term" value="P:ribosomal small subunit biogenesis"/>
    <property type="evidence" value="ECO:0007669"/>
    <property type="project" value="UniProtKB-ARBA"/>
</dbReference>
<name>A0A8X7WTY3_POLSE</name>
<proteinExistence type="predicted"/>
<dbReference type="SMART" id="SM00879">
    <property type="entry name" value="Brix"/>
    <property type="match status" value="1"/>
</dbReference>
<dbReference type="GO" id="GO:0006364">
    <property type="term" value="P:rRNA processing"/>
    <property type="evidence" value="ECO:0007669"/>
    <property type="project" value="UniProtKB-KW"/>
</dbReference>
<evidence type="ECO:0000313" key="8">
    <source>
        <dbReference type="EMBL" id="KAG2455586.1"/>
    </source>
</evidence>
<dbReference type="AlphaFoldDB" id="A0A8X7WTY3"/>
<dbReference type="GO" id="GO:0042134">
    <property type="term" value="F:rRNA primary transcript binding"/>
    <property type="evidence" value="ECO:0007669"/>
    <property type="project" value="InterPro"/>
</dbReference>
<keyword evidence="3" id="KW-0698">rRNA processing</keyword>
<reference evidence="8 9" key="1">
    <citation type="journal article" date="2021" name="Cell">
        <title>Tracing the genetic footprints of vertebrate landing in non-teleost ray-finned fishes.</title>
        <authorList>
            <person name="Bi X."/>
            <person name="Wang K."/>
            <person name="Yang L."/>
            <person name="Pan H."/>
            <person name="Jiang H."/>
            <person name="Wei Q."/>
            <person name="Fang M."/>
            <person name="Yu H."/>
            <person name="Zhu C."/>
            <person name="Cai Y."/>
            <person name="He Y."/>
            <person name="Gan X."/>
            <person name="Zeng H."/>
            <person name="Yu D."/>
            <person name="Zhu Y."/>
            <person name="Jiang H."/>
            <person name="Qiu Q."/>
            <person name="Yang H."/>
            <person name="Zhang Y.E."/>
            <person name="Wang W."/>
            <person name="Zhu M."/>
            <person name="He S."/>
            <person name="Zhang G."/>
        </authorList>
    </citation>
    <scope>NUCLEOTIDE SEQUENCE [LARGE SCALE GENOMIC DNA]</scope>
    <source>
        <strain evidence="8">Bchr_013</strain>
    </source>
</reference>